<reference evidence="1" key="1">
    <citation type="submission" date="2021-02" db="EMBL/GenBank/DDBJ databases">
        <authorList>
            <person name="Nowell W R."/>
        </authorList>
    </citation>
    <scope>NUCLEOTIDE SEQUENCE</scope>
</reference>
<proteinExistence type="predicted"/>
<feature type="non-terminal residue" evidence="1">
    <location>
        <position position="1"/>
    </location>
</feature>
<sequence>CHSTNKMLDLVQNIKENLKPQDDIITIPSSVIADTVDVPSINIPVPSDSLVNTVGVNIDVSGSISEDQKPTLLRIRPQETIISEDPIDTPLIITKPDDVTNTAVETPAVSNTIDINISQNILPSSYSIDTIS</sequence>
<evidence type="ECO:0000313" key="1">
    <source>
        <dbReference type="EMBL" id="CAF4354758.1"/>
    </source>
</evidence>
<organism evidence="1 2">
    <name type="scientific">Adineta steineri</name>
    <dbReference type="NCBI Taxonomy" id="433720"/>
    <lineage>
        <taxon>Eukaryota</taxon>
        <taxon>Metazoa</taxon>
        <taxon>Spiralia</taxon>
        <taxon>Gnathifera</taxon>
        <taxon>Rotifera</taxon>
        <taxon>Eurotatoria</taxon>
        <taxon>Bdelloidea</taxon>
        <taxon>Adinetida</taxon>
        <taxon>Adinetidae</taxon>
        <taxon>Adineta</taxon>
    </lineage>
</organism>
<feature type="non-terminal residue" evidence="1">
    <location>
        <position position="132"/>
    </location>
</feature>
<comment type="caution">
    <text evidence="1">The sequence shown here is derived from an EMBL/GenBank/DDBJ whole genome shotgun (WGS) entry which is preliminary data.</text>
</comment>
<dbReference type="AlphaFoldDB" id="A0A820LDI9"/>
<name>A0A820LDI9_9BILA</name>
<gene>
    <name evidence="1" type="ORF">KXQ929_LOCUS48475</name>
</gene>
<accession>A0A820LDI9</accession>
<dbReference type="EMBL" id="CAJOBB010019075">
    <property type="protein sequence ID" value="CAF4354758.1"/>
    <property type="molecule type" value="Genomic_DNA"/>
</dbReference>
<evidence type="ECO:0000313" key="2">
    <source>
        <dbReference type="Proteomes" id="UP000663868"/>
    </source>
</evidence>
<protein>
    <submittedName>
        <fullName evidence="1">Uncharacterized protein</fullName>
    </submittedName>
</protein>
<dbReference type="Proteomes" id="UP000663868">
    <property type="component" value="Unassembled WGS sequence"/>
</dbReference>